<sequence>MERPIISIVCIVYNQEQICTNAFDSFIDQVTTYPFEVVIHDDASSDSTANIIEKYCERYPKIFRAILQTENQYSRGNSPTQIAIEHARGKYIALCEGDDYWSDVDKLQNQIDYLEDHPECTFCFSNGIRIDSNTGESLGKMLPANRREKRILNKRCIDAGEMLQIGFPPTGSFVFRKSDYIRRPVFSNNAYQGDRYLQLVLSAMGYAYYLDKETVCYRTNNPNSVMGSWGENKKKLIENCNEVITMYKEFDRFTGGKYSKRLTHYITLREGQLLLAEGNDLGALAPKYLAAYLAEGPIPFLKHMLHAIRQLDMR</sequence>
<dbReference type="PANTHER" id="PTHR22916">
    <property type="entry name" value="GLYCOSYLTRANSFERASE"/>
    <property type="match status" value="1"/>
</dbReference>
<dbReference type="Proteomes" id="UP000824062">
    <property type="component" value="Unassembled WGS sequence"/>
</dbReference>
<dbReference type="Pfam" id="PF00535">
    <property type="entry name" value="Glycos_transf_2"/>
    <property type="match status" value="1"/>
</dbReference>
<feature type="domain" description="Glycosyltransferase 2-like" evidence="1">
    <location>
        <begin position="7"/>
        <end position="168"/>
    </location>
</feature>
<gene>
    <name evidence="2" type="ORF">IAA19_03850</name>
</gene>
<evidence type="ECO:0000313" key="3">
    <source>
        <dbReference type="Proteomes" id="UP000824062"/>
    </source>
</evidence>
<keyword evidence="2" id="KW-0328">Glycosyltransferase</keyword>
<organism evidence="2 3">
    <name type="scientific">Candidatus Olsenella pullistercoris</name>
    <dbReference type="NCBI Taxonomy" id="2838712"/>
    <lineage>
        <taxon>Bacteria</taxon>
        <taxon>Bacillati</taxon>
        <taxon>Actinomycetota</taxon>
        <taxon>Coriobacteriia</taxon>
        <taxon>Coriobacteriales</taxon>
        <taxon>Atopobiaceae</taxon>
        <taxon>Olsenella</taxon>
    </lineage>
</organism>
<accession>A0A9D2EYE5</accession>
<name>A0A9D2EYE5_9ACTN</name>
<dbReference type="PANTHER" id="PTHR22916:SF3">
    <property type="entry name" value="UDP-GLCNAC:BETAGAL BETA-1,3-N-ACETYLGLUCOSAMINYLTRANSFERASE-LIKE PROTEIN 1"/>
    <property type="match status" value="1"/>
</dbReference>
<dbReference type="InterPro" id="IPR029044">
    <property type="entry name" value="Nucleotide-diphossugar_trans"/>
</dbReference>
<protein>
    <submittedName>
        <fullName evidence="2">Glycosyltransferase</fullName>
        <ecNumber evidence="2">2.4.-.-</ecNumber>
    </submittedName>
</protein>
<proteinExistence type="predicted"/>
<keyword evidence="2" id="KW-0808">Transferase</keyword>
<reference evidence="2" key="2">
    <citation type="submission" date="2021-04" db="EMBL/GenBank/DDBJ databases">
        <authorList>
            <person name="Gilroy R."/>
        </authorList>
    </citation>
    <scope>NUCLEOTIDE SEQUENCE</scope>
    <source>
        <strain evidence="2">ChiHjej12B11-14209</strain>
    </source>
</reference>
<dbReference type="GO" id="GO:0016758">
    <property type="term" value="F:hexosyltransferase activity"/>
    <property type="evidence" value="ECO:0007669"/>
    <property type="project" value="UniProtKB-ARBA"/>
</dbReference>
<evidence type="ECO:0000259" key="1">
    <source>
        <dbReference type="Pfam" id="PF00535"/>
    </source>
</evidence>
<evidence type="ECO:0000313" key="2">
    <source>
        <dbReference type="EMBL" id="HIZ46139.1"/>
    </source>
</evidence>
<comment type="caution">
    <text evidence="2">The sequence shown here is derived from an EMBL/GenBank/DDBJ whole genome shotgun (WGS) entry which is preliminary data.</text>
</comment>
<dbReference type="EMBL" id="DXBM01000034">
    <property type="protein sequence ID" value="HIZ46139.1"/>
    <property type="molecule type" value="Genomic_DNA"/>
</dbReference>
<dbReference type="InterPro" id="IPR001173">
    <property type="entry name" value="Glyco_trans_2-like"/>
</dbReference>
<dbReference type="SUPFAM" id="SSF53448">
    <property type="entry name" value="Nucleotide-diphospho-sugar transferases"/>
    <property type="match status" value="1"/>
</dbReference>
<dbReference type="Gene3D" id="3.90.550.10">
    <property type="entry name" value="Spore Coat Polysaccharide Biosynthesis Protein SpsA, Chain A"/>
    <property type="match status" value="1"/>
</dbReference>
<dbReference type="EC" id="2.4.-.-" evidence="2"/>
<reference evidence="2" key="1">
    <citation type="journal article" date="2021" name="PeerJ">
        <title>Extensive microbial diversity within the chicken gut microbiome revealed by metagenomics and culture.</title>
        <authorList>
            <person name="Gilroy R."/>
            <person name="Ravi A."/>
            <person name="Getino M."/>
            <person name="Pursley I."/>
            <person name="Horton D.L."/>
            <person name="Alikhan N.F."/>
            <person name="Baker D."/>
            <person name="Gharbi K."/>
            <person name="Hall N."/>
            <person name="Watson M."/>
            <person name="Adriaenssens E.M."/>
            <person name="Foster-Nyarko E."/>
            <person name="Jarju S."/>
            <person name="Secka A."/>
            <person name="Antonio M."/>
            <person name="Oren A."/>
            <person name="Chaudhuri R.R."/>
            <person name="La Ragione R."/>
            <person name="Hildebrand F."/>
            <person name="Pallen M.J."/>
        </authorList>
    </citation>
    <scope>NUCLEOTIDE SEQUENCE</scope>
    <source>
        <strain evidence="2">ChiHjej12B11-14209</strain>
    </source>
</reference>
<dbReference type="AlphaFoldDB" id="A0A9D2EYE5"/>